<evidence type="ECO:0000256" key="2">
    <source>
        <dbReference type="ARBA" id="ARBA00022576"/>
    </source>
</evidence>
<dbReference type="EMBL" id="RXLQ01000001">
    <property type="protein sequence ID" value="RSZ60894.1"/>
    <property type="molecule type" value="Genomic_DNA"/>
</dbReference>
<dbReference type="GO" id="GO:0008483">
    <property type="term" value="F:transaminase activity"/>
    <property type="evidence" value="ECO:0007669"/>
    <property type="project" value="UniProtKB-KW"/>
</dbReference>
<dbReference type="GO" id="GO:0030170">
    <property type="term" value="F:pyridoxal phosphate binding"/>
    <property type="evidence" value="ECO:0007669"/>
    <property type="project" value="InterPro"/>
</dbReference>
<keyword evidence="4" id="KW-0663">Pyridoxal phosphate</keyword>
<dbReference type="Pfam" id="PF00202">
    <property type="entry name" value="Aminotran_3"/>
    <property type="match status" value="1"/>
</dbReference>
<evidence type="ECO:0000256" key="4">
    <source>
        <dbReference type="ARBA" id="ARBA00022898"/>
    </source>
</evidence>
<dbReference type="Proteomes" id="UP000278085">
    <property type="component" value="Unassembled WGS sequence"/>
</dbReference>
<evidence type="ECO:0000256" key="3">
    <source>
        <dbReference type="ARBA" id="ARBA00022679"/>
    </source>
</evidence>
<reference evidence="5 6" key="1">
    <citation type="submission" date="2018-12" db="EMBL/GenBank/DDBJ databases">
        <authorList>
            <person name="Yang E."/>
        </authorList>
    </citation>
    <scope>NUCLEOTIDE SEQUENCE [LARGE SCALE GENOMIC DNA]</scope>
    <source>
        <strain evidence="5 6">SOD</strain>
    </source>
</reference>
<evidence type="ECO:0000256" key="1">
    <source>
        <dbReference type="ARBA" id="ARBA00001933"/>
    </source>
</evidence>
<dbReference type="InterPro" id="IPR050103">
    <property type="entry name" value="Class-III_PLP-dep_AT"/>
</dbReference>
<dbReference type="AlphaFoldDB" id="A0A430HU37"/>
<comment type="cofactor">
    <cofactor evidence="1">
        <name>pyridoxal 5'-phosphate</name>
        <dbReference type="ChEBI" id="CHEBI:597326"/>
    </cofactor>
</comment>
<dbReference type="Gene3D" id="3.40.50.720">
    <property type="entry name" value="NAD(P)-binding Rossmann-like Domain"/>
    <property type="match status" value="1"/>
</dbReference>
<proteinExistence type="predicted"/>
<dbReference type="InterPro" id="IPR049704">
    <property type="entry name" value="Aminotrans_3_PPA_site"/>
</dbReference>
<sequence>MNPQPNTAAPPSTDYATYCQPRLTEMMGIVGLDKHYFQGEGSRIRYRGADGAEREVIDFLGGYGSTLLGHNHPELIRHAIANLQGNMVHHGQLSVRAHAGQLGRRLSEHLHAATGRRFMVLQANSGAEAVELALKAAEFAKRARISQALKRIETELYASSCAAQAGKRLRAGDLEAIRALVAGGGDASPAELFGALERYNRRAAAARPMLLGLRRGFHGKTTGALQLTHNEAYRAPFERLGTPVRFLDPGDLAAADEAIADSEVSLYSVTDSAGELRLSKSAFSNIAAFFAEPIQGEGGIHPLDAGYLQRIRERADRHDFPLVLDEIQTGMGRTGTLFYAEQLGVRGDFYLLGKSLGGALAKISAIMVDEQWYEPDFGLLHSSTFAEDDYSSSMACRVLDVMASEGILQQCADKGRLLGVMLRELQQRYPDVIREVRGVGLLIGLEFVPREDGSPTLRDIFMEGRLGYIIAGYLLNKHGIRVAPTLSSPATIRLEPSALIGPDECRRLLDALALVCEILRRQNAYELTNYIVGSQAPKALDQIADCRPLFPARGSGSGSWAAAPGKIQRKVAFLGHLSTISNLRHWDPSLAQLSDEEAAAWLRILSPMVGPLVHKSEVIESITGERVLLEFITLYFDSEMISEQVKAGKQDAIKDRIQRAVDFATERGCEAIGFGGYSSIVTGNCKRVQLRQNVALTTGNSLTVAMGVQALLDSAAEQGVDLEQSCFAAVGAAGNIASIYAELMANRVPRLLLIGTAGSRKRVEQVARHIYASAFADLTAKMAAGEAAALAGVAGALVAHPCTLRLLALPAGERPADIGAWLFDAVAAGEKEAPIRISEELADLRSANLILSASSTPAALIYPHHIGSGPVVICDIAVPLDVHPSVHAQCPNVLTIQGGLVRLPQESAYTIPGMPLEPGLAFACNAETILMGLANMTSHYSYGKITKGQVEEISRLARQHGLTLARPRLEASY</sequence>
<keyword evidence="3 5" id="KW-0808">Transferase</keyword>
<dbReference type="InterPro" id="IPR005814">
    <property type="entry name" value="Aminotrans_3"/>
</dbReference>
<dbReference type="OrthoDB" id="3398487at2"/>
<organism evidence="5 6">
    <name type="scientific">Massilia atriviolacea</name>
    <dbReference type="NCBI Taxonomy" id="2495579"/>
    <lineage>
        <taxon>Bacteria</taxon>
        <taxon>Pseudomonadati</taxon>
        <taxon>Pseudomonadota</taxon>
        <taxon>Betaproteobacteria</taxon>
        <taxon>Burkholderiales</taxon>
        <taxon>Oxalobacteraceae</taxon>
        <taxon>Telluria group</taxon>
        <taxon>Massilia</taxon>
    </lineage>
</organism>
<dbReference type="GO" id="GO:0042802">
    <property type="term" value="F:identical protein binding"/>
    <property type="evidence" value="ECO:0007669"/>
    <property type="project" value="TreeGrafter"/>
</dbReference>
<dbReference type="PANTHER" id="PTHR11986:SF79">
    <property type="entry name" value="ACETYLORNITHINE AMINOTRANSFERASE, MITOCHONDRIAL"/>
    <property type="match status" value="1"/>
</dbReference>
<evidence type="ECO:0000313" key="6">
    <source>
        <dbReference type="Proteomes" id="UP000278085"/>
    </source>
</evidence>
<dbReference type="Gene3D" id="3.40.640.10">
    <property type="entry name" value="Type I PLP-dependent aspartate aminotransferase-like (Major domain)"/>
    <property type="match status" value="2"/>
</dbReference>
<dbReference type="PROSITE" id="PS00600">
    <property type="entry name" value="AA_TRANSFER_CLASS_3"/>
    <property type="match status" value="1"/>
</dbReference>
<gene>
    <name evidence="5" type="ORF">EJB06_01790</name>
</gene>
<accession>A0A430HU37</accession>
<dbReference type="InterPro" id="IPR015421">
    <property type="entry name" value="PyrdxlP-dep_Trfase_major"/>
</dbReference>
<dbReference type="SUPFAM" id="SSF53383">
    <property type="entry name" value="PLP-dependent transferases"/>
    <property type="match status" value="1"/>
</dbReference>
<name>A0A430HU37_9BURK</name>
<dbReference type="Gene3D" id="3.90.1150.10">
    <property type="entry name" value="Aspartate Aminotransferase, domain 1"/>
    <property type="match status" value="2"/>
</dbReference>
<comment type="caution">
    <text evidence="5">The sequence shown here is derived from an EMBL/GenBank/DDBJ whole genome shotgun (WGS) entry which is preliminary data.</text>
</comment>
<keyword evidence="2 5" id="KW-0032">Aminotransferase</keyword>
<dbReference type="InterPro" id="IPR015424">
    <property type="entry name" value="PyrdxlP-dep_Trfase"/>
</dbReference>
<protein>
    <submittedName>
        <fullName evidence="5">Aminotransferase class III-fold pyridoxal phosphate-dependent enzyme</fullName>
    </submittedName>
</protein>
<dbReference type="PANTHER" id="PTHR11986">
    <property type="entry name" value="AMINOTRANSFERASE CLASS III"/>
    <property type="match status" value="1"/>
</dbReference>
<evidence type="ECO:0000313" key="5">
    <source>
        <dbReference type="EMBL" id="RSZ60894.1"/>
    </source>
</evidence>
<keyword evidence="6" id="KW-1185">Reference proteome</keyword>
<dbReference type="InterPro" id="IPR015422">
    <property type="entry name" value="PyrdxlP-dep_Trfase_small"/>
</dbReference>
<dbReference type="RefSeq" id="WP_126072278.1">
    <property type="nucleotide sequence ID" value="NZ_CP051166.1"/>
</dbReference>